<protein>
    <submittedName>
        <fullName evidence="4">Nucleoside hydrolase</fullName>
    </submittedName>
</protein>
<dbReference type="Gene3D" id="3.90.245.10">
    <property type="entry name" value="Ribonucleoside hydrolase-like"/>
    <property type="match status" value="1"/>
</dbReference>
<dbReference type="PANTHER" id="PTHR12304">
    <property type="entry name" value="INOSINE-URIDINE PREFERRING NUCLEOSIDE HYDROLASE"/>
    <property type="match status" value="1"/>
</dbReference>
<comment type="caution">
    <text evidence="4">The sequence shown here is derived from an EMBL/GenBank/DDBJ whole genome shotgun (WGS) entry which is preliminary data.</text>
</comment>
<evidence type="ECO:0000256" key="1">
    <source>
        <dbReference type="ARBA" id="ARBA00022801"/>
    </source>
</evidence>
<dbReference type="InterPro" id="IPR001910">
    <property type="entry name" value="Inosine/uridine_hydrolase_dom"/>
</dbReference>
<proteinExistence type="predicted"/>
<evidence type="ECO:0000313" key="4">
    <source>
        <dbReference type="EMBL" id="HJE89892.1"/>
    </source>
</evidence>
<organism evidence="4 5">
    <name type="scientific">Dietzia timorensis</name>
    <dbReference type="NCBI Taxonomy" id="499555"/>
    <lineage>
        <taxon>Bacteria</taxon>
        <taxon>Bacillati</taxon>
        <taxon>Actinomycetota</taxon>
        <taxon>Actinomycetes</taxon>
        <taxon>Mycobacteriales</taxon>
        <taxon>Dietziaceae</taxon>
        <taxon>Dietzia</taxon>
    </lineage>
</organism>
<dbReference type="GO" id="GO:0005829">
    <property type="term" value="C:cytosol"/>
    <property type="evidence" value="ECO:0007669"/>
    <property type="project" value="TreeGrafter"/>
</dbReference>
<gene>
    <name evidence="4" type="ORF">K8V11_02630</name>
</gene>
<evidence type="ECO:0000313" key="5">
    <source>
        <dbReference type="Proteomes" id="UP000776650"/>
    </source>
</evidence>
<sequence length="356" mass="37840">MVTEAGSATQHAGKKVVLLDCDPGIDDAMAIVDLLARRAFGEIDIAGLIATAGNASVDDCVSSALSWLELGERTDRDRECSRADQTPVFKGAAGPIEVAHDFTPETHGEHGRGYAPLARTEGTASSMHGARAWSELSIRHEGELHAVVIGPLSTLAAALDLDGGIPDRLASLTIMGGTFCGHPGNTTAVAEWNSHFDPEAAQRVCERFAGSAVVPRWCGQNVTDSAVISPADVTEVLSATRGAPVTRALAAALRFYFEFHDAVGEGYCAKVHDPIATALALQPALGRWSPARIDVATSDRLTRGQTVAEFQPERWRGGDYGSGRRNADILVEVPGHPGVDNILADWKARHVRWVRG</sequence>
<name>A0A921F1A3_9ACTN</name>
<dbReference type="GO" id="GO:0008477">
    <property type="term" value="F:purine nucleosidase activity"/>
    <property type="evidence" value="ECO:0007669"/>
    <property type="project" value="TreeGrafter"/>
</dbReference>
<evidence type="ECO:0000256" key="2">
    <source>
        <dbReference type="ARBA" id="ARBA00023295"/>
    </source>
</evidence>
<keyword evidence="1 4" id="KW-0378">Hydrolase</keyword>
<reference evidence="4" key="2">
    <citation type="submission" date="2021-09" db="EMBL/GenBank/DDBJ databases">
        <authorList>
            <person name="Gilroy R."/>
        </authorList>
    </citation>
    <scope>NUCLEOTIDE SEQUENCE</scope>
    <source>
        <strain evidence="4">ChiGjej1B1-18357</strain>
    </source>
</reference>
<dbReference type="GO" id="GO:0006152">
    <property type="term" value="P:purine nucleoside catabolic process"/>
    <property type="evidence" value="ECO:0007669"/>
    <property type="project" value="TreeGrafter"/>
</dbReference>
<dbReference type="Pfam" id="PF01156">
    <property type="entry name" value="IU_nuc_hydro"/>
    <property type="match status" value="1"/>
</dbReference>
<dbReference type="Proteomes" id="UP000776650">
    <property type="component" value="Unassembled WGS sequence"/>
</dbReference>
<reference evidence="4" key="1">
    <citation type="journal article" date="2021" name="PeerJ">
        <title>Extensive microbial diversity within the chicken gut microbiome revealed by metagenomics and culture.</title>
        <authorList>
            <person name="Gilroy R."/>
            <person name="Ravi A."/>
            <person name="Getino M."/>
            <person name="Pursley I."/>
            <person name="Horton D.L."/>
            <person name="Alikhan N.F."/>
            <person name="Baker D."/>
            <person name="Gharbi K."/>
            <person name="Hall N."/>
            <person name="Watson M."/>
            <person name="Adriaenssens E.M."/>
            <person name="Foster-Nyarko E."/>
            <person name="Jarju S."/>
            <person name="Secka A."/>
            <person name="Antonio M."/>
            <person name="Oren A."/>
            <person name="Chaudhuri R.R."/>
            <person name="La Ragione R."/>
            <person name="Hildebrand F."/>
            <person name="Pallen M.J."/>
        </authorList>
    </citation>
    <scope>NUCLEOTIDE SEQUENCE</scope>
    <source>
        <strain evidence="4">ChiGjej1B1-18357</strain>
    </source>
</reference>
<dbReference type="RefSeq" id="WP_303910661.1">
    <property type="nucleotide sequence ID" value="NZ_DYXM01000052.1"/>
</dbReference>
<dbReference type="PANTHER" id="PTHR12304:SF4">
    <property type="entry name" value="URIDINE NUCLEOSIDASE"/>
    <property type="match status" value="1"/>
</dbReference>
<accession>A0A921F1A3</accession>
<dbReference type="EMBL" id="DYXM01000052">
    <property type="protein sequence ID" value="HJE89892.1"/>
    <property type="molecule type" value="Genomic_DNA"/>
</dbReference>
<feature type="domain" description="Inosine/uridine-preferring nucleoside hydrolase" evidence="3">
    <location>
        <begin position="17"/>
        <end position="332"/>
    </location>
</feature>
<dbReference type="SUPFAM" id="SSF53590">
    <property type="entry name" value="Nucleoside hydrolase"/>
    <property type="match status" value="1"/>
</dbReference>
<dbReference type="AlphaFoldDB" id="A0A921F1A3"/>
<keyword evidence="2" id="KW-0326">Glycosidase</keyword>
<evidence type="ECO:0000259" key="3">
    <source>
        <dbReference type="Pfam" id="PF01156"/>
    </source>
</evidence>
<dbReference type="InterPro" id="IPR036452">
    <property type="entry name" value="Ribo_hydro-like"/>
</dbReference>
<dbReference type="InterPro" id="IPR023186">
    <property type="entry name" value="IUNH"/>
</dbReference>